<keyword evidence="4" id="KW-1185">Reference proteome</keyword>
<gene>
    <name evidence="3" type="ORF">KDK_54090</name>
</gene>
<dbReference type="OrthoDB" id="9806592at2"/>
<dbReference type="InterPro" id="IPR018774">
    <property type="entry name" value="Phage_Mu_GpT"/>
</dbReference>
<sequence length="77" mass="8301">MPHNNLGAAALSTTAMQSGITAMREQTNYAGKRLGLRPRYLVVPPELEWTSMVVTKSAGVPGSPNNDINPMLGYVTR</sequence>
<evidence type="ECO:0000256" key="1">
    <source>
        <dbReference type="SAM" id="MobiDB-lite"/>
    </source>
</evidence>
<evidence type="ECO:0000313" key="3">
    <source>
        <dbReference type="EMBL" id="GCE21609.1"/>
    </source>
</evidence>
<proteinExistence type="predicted"/>
<feature type="region of interest" description="Disordered" evidence="1">
    <location>
        <begin position="56"/>
        <end position="77"/>
    </location>
</feature>
<reference evidence="4" key="1">
    <citation type="submission" date="2018-12" db="EMBL/GenBank/DDBJ databases">
        <title>Tengunoibacter tsumagoiensis gen. nov., sp. nov., Dictyobacter kobayashii sp. nov., D. alpinus sp. nov., and D. joshuensis sp. nov. and description of Dictyobacteraceae fam. nov. within the order Ktedonobacterales isolated from Tengu-no-mugimeshi.</title>
        <authorList>
            <person name="Wang C.M."/>
            <person name="Zheng Y."/>
            <person name="Sakai Y."/>
            <person name="Toyoda A."/>
            <person name="Minakuchi Y."/>
            <person name="Abe K."/>
            <person name="Yokota A."/>
            <person name="Yabe S."/>
        </authorList>
    </citation>
    <scope>NUCLEOTIDE SEQUENCE [LARGE SCALE GENOMIC DNA]</scope>
    <source>
        <strain evidence="4">Uno11</strain>
    </source>
</reference>
<protein>
    <recommendedName>
        <fullName evidence="2">Bacteriophage Mu GpT domain-containing protein</fullName>
    </recommendedName>
</protein>
<name>A0A402AR94_9CHLR</name>
<accession>A0A402AR94</accession>
<dbReference type="Pfam" id="PF10124">
    <property type="entry name" value="Mu-like_gpT"/>
    <property type="match status" value="1"/>
</dbReference>
<evidence type="ECO:0000313" key="4">
    <source>
        <dbReference type="Proteomes" id="UP000287188"/>
    </source>
</evidence>
<evidence type="ECO:0000259" key="2">
    <source>
        <dbReference type="Pfam" id="PF10124"/>
    </source>
</evidence>
<dbReference type="AlphaFoldDB" id="A0A402AR94"/>
<feature type="domain" description="Bacteriophage Mu GpT" evidence="2">
    <location>
        <begin position="9"/>
        <end position="66"/>
    </location>
</feature>
<dbReference type="EMBL" id="BIFS01000001">
    <property type="protein sequence ID" value="GCE21609.1"/>
    <property type="molecule type" value="Genomic_DNA"/>
</dbReference>
<dbReference type="Proteomes" id="UP000287188">
    <property type="component" value="Unassembled WGS sequence"/>
</dbReference>
<organism evidence="3 4">
    <name type="scientific">Dictyobacter kobayashii</name>
    <dbReference type="NCBI Taxonomy" id="2014872"/>
    <lineage>
        <taxon>Bacteria</taxon>
        <taxon>Bacillati</taxon>
        <taxon>Chloroflexota</taxon>
        <taxon>Ktedonobacteria</taxon>
        <taxon>Ktedonobacterales</taxon>
        <taxon>Dictyobacteraceae</taxon>
        <taxon>Dictyobacter</taxon>
    </lineage>
</organism>
<comment type="caution">
    <text evidence="3">The sequence shown here is derived from an EMBL/GenBank/DDBJ whole genome shotgun (WGS) entry which is preliminary data.</text>
</comment>